<evidence type="ECO:0000313" key="4">
    <source>
        <dbReference type="Proteomes" id="UP000694941"/>
    </source>
</evidence>
<feature type="compositionally biased region" description="Polar residues" evidence="2">
    <location>
        <begin position="772"/>
        <end position="791"/>
    </location>
</feature>
<organism evidence="4 5">
    <name type="scientific">Limulus polyphemus</name>
    <name type="common">Atlantic horseshoe crab</name>
    <dbReference type="NCBI Taxonomy" id="6850"/>
    <lineage>
        <taxon>Eukaryota</taxon>
        <taxon>Metazoa</taxon>
        <taxon>Ecdysozoa</taxon>
        <taxon>Arthropoda</taxon>
        <taxon>Chelicerata</taxon>
        <taxon>Merostomata</taxon>
        <taxon>Xiphosura</taxon>
        <taxon>Limulidae</taxon>
        <taxon>Limulus</taxon>
    </lineage>
</organism>
<dbReference type="RefSeq" id="XP_022239589.1">
    <property type="nucleotide sequence ID" value="XM_022383881.1"/>
</dbReference>
<dbReference type="PROSITE" id="PS50157">
    <property type="entry name" value="ZINC_FINGER_C2H2_2"/>
    <property type="match status" value="1"/>
</dbReference>
<protein>
    <submittedName>
        <fullName evidence="5">Zinc finger protein basonuclin-2-like</fullName>
    </submittedName>
</protein>
<dbReference type="SMART" id="SM00355">
    <property type="entry name" value="ZnF_C2H2"/>
    <property type="match status" value="5"/>
</dbReference>
<proteinExistence type="predicted"/>
<sequence>MSRVRHGYIGHEICTDGCPEKSRRNHSENGLKQRTSLVVEMAIRCTTLNCSCDAFNPGTVYQRICSTCSHGWVSHALDKMRFHQIYNRHQMELVQPDVAFDVASLMLYGTQAIPIRLKIPLDRLFSVLQHNEVLHVLSGFGWTYEDYARGYILQDPQGAILDRWTLASQEEEQLILQQFLRFGETKSIAHQLLFQETCKKRDYIIRSSKTDSDIMKFIEQTNRKVSTAILKNDSFIPLTTNLQSSHSLSTSSILHPRSSISPSRPVSSHGWSLVTPGSPLPVSPLNKIQNLQPLDYRLEKTTSEVSNHDILPIIPPTTFNPEYSPTSRTFKFSPALGSHALSITSTSKYSITDVGFVENNSTEMNLSQTANHTFDSVYDAKKVKRLRKSTNPMKRKWNSLVFSTVKAKAASKTRAQCLVCFKTFCDKGALKIHFSAVHLRETHKCLVEGCNKMFSSRRSRNRHSANLNPNLHKRNVRRKFIPHDDRSTCSLDMPPASPSNCDNYFIPECIESNLPKIINHPMATSTSSPSSIPSVSQPENLSGTYYHNLENYAIPLTTKCNLEENIQDVHMSNDLENVDPSKVNDSSSKGKNVHKRKSVNPVKFSITSEHDIQYISSDELSTHTLLDQTYNENEFLGTISDNHTPNFHCDFKQGGQVYESERKCYGNKRVKEEYRQLLEYPFKENEEQKVVTRKDTTEPTDLSKHPLQHLESLAMEAFTNIIRTTHNNIGLRSLHRVSHHASSLPLAMPQTCESSQSYSACSPLEHIKKSTASVAPNSQEITTGDHNSNPGDQLISFIPRYRDASMVCTVDVPIDKENPRRCVACGKTFQNHFSVKTHYQNVHLKLLHKCNVEGCTAAFPSKRSRDRHSTNLNLHRKLLSTDNPPSVLDKTNLYQSHPRAFRENMLCYSRALPLRLEDFYLGRIYGSEEYFPSSAFVNHLGAGTISPFHSAFLSPVTTTSTSVSKSLFGLSGAKGQTTSNCS</sequence>
<dbReference type="PANTHER" id="PTHR15021:SF0">
    <property type="entry name" value="DISCO-RELATED, ISOFORM A-RELATED"/>
    <property type="match status" value="1"/>
</dbReference>
<dbReference type="Gene3D" id="3.30.160.60">
    <property type="entry name" value="Classic Zinc Finger"/>
    <property type="match status" value="1"/>
</dbReference>
<accession>A0ABM1S7I4</accession>
<evidence type="ECO:0000256" key="1">
    <source>
        <dbReference type="PROSITE-ProRule" id="PRU00042"/>
    </source>
</evidence>
<dbReference type="PROSITE" id="PS00028">
    <property type="entry name" value="ZINC_FINGER_C2H2_1"/>
    <property type="match status" value="2"/>
</dbReference>
<dbReference type="InterPro" id="IPR040436">
    <property type="entry name" value="Disconnected-like"/>
</dbReference>
<evidence type="ECO:0000313" key="5">
    <source>
        <dbReference type="RefSeq" id="XP_022239589.1"/>
    </source>
</evidence>
<dbReference type="PANTHER" id="PTHR15021">
    <property type="entry name" value="DISCONNECTED-RELATED"/>
    <property type="match status" value="1"/>
</dbReference>
<dbReference type="InterPro" id="IPR013087">
    <property type="entry name" value="Znf_C2H2_type"/>
</dbReference>
<evidence type="ECO:0000259" key="3">
    <source>
        <dbReference type="PROSITE" id="PS50157"/>
    </source>
</evidence>
<keyword evidence="1" id="KW-0862">Zinc</keyword>
<reference evidence="5" key="1">
    <citation type="submission" date="2025-08" db="UniProtKB">
        <authorList>
            <consortium name="RefSeq"/>
        </authorList>
    </citation>
    <scope>IDENTIFICATION</scope>
    <source>
        <tissue evidence="5">Muscle</tissue>
    </source>
</reference>
<evidence type="ECO:0000256" key="2">
    <source>
        <dbReference type="SAM" id="MobiDB-lite"/>
    </source>
</evidence>
<name>A0ABM1S7I4_LIMPO</name>
<keyword evidence="1" id="KW-0863">Zinc-finger</keyword>
<feature type="region of interest" description="Disordered" evidence="2">
    <location>
        <begin position="772"/>
        <end position="792"/>
    </location>
</feature>
<keyword evidence="4" id="KW-1185">Reference proteome</keyword>
<dbReference type="GeneID" id="106457831"/>
<dbReference type="Proteomes" id="UP000694941">
    <property type="component" value="Unplaced"/>
</dbReference>
<keyword evidence="1" id="KW-0479">Metal-binding</keyword>
<feature type="region of interest" description="Disordered" evidence="2">
    <location>
        <begin position="575"/>
        <end position="596"/>
    </location>
</feature>
<gene>
    <name evidence="5" type="primary">LOC106457831</name>
</gene>
<feature type="domain" description="C2H2-type" evidence="3">
    <location>
        <begin position="820"/>
        <end position="843"/>
    </location>
</feature>